<dbReference type="Proteomes" id="UP000299102">
    <property type="component" value="Unassembled WGS sequence"/>
</dbReference>
<protein>
    <submittedName>
        <fullName evidence="2">Uncharacterized protein</fullName>
    </submittedName>
</protein>
<dbReference type="AlphaFoldDB" id="A0A4C1WX74"/>
<evidence type="ECO:0000313" key="2">
    <source>
        <dbReference type="EMBL" id="GBP54707.1"/>
    </source>
</evidence>
<feature type="region of interest" description="Disordered" evidence="1">
    <location>
        <begin position="46"/>
        <end position="88"/>
    </location>
</feature>
<comment type="caution">
    <text evidence="2">The sequence shown here is derived from an EMBL/GenBank/DDBJ whole genome shotgun (WGS) entry which is preliminary data.</text>
</comment>
<dbReference type="EMBL" id="BGZK01000653">
    <property type="protein sequence ID" value="GBP54707.1"/>
    <property type="molecule type" value="Genomic_DNA"/>
</dbReference>
<proteinExistence type="predicted"/>
<evidence type="ECO:0000313" key="3">
    <source>
        <dbReference type="Proteomes" id="UP000299102"/>
    </source>
</evidence>
<sequence>MVQILRVVLRKVLPKRGESEKVQSWLESQQATAPTEIVRTSAALFTTMSEPNEKRMRNNGGVTTSHRQAPTPATKPEHTSEDEKKSDFSQLASSIAKAVRGGRLQITSKYLYKISTVNGSHNDYLAFKSAYIDTASSFS</sequence>
<organism evidence="2 3">
    <name type="scientific">Eumeta variegata</name>
    <name type="common">Bagworm moth</name>
    <name type="synonym">Eumeta japonica</name>
    <dbReference type="NCBI Taxonomy" id="151549"/>
    <lineage>
        <taxon>Eukaryota</taxon>
        <taxon>Metazoa</taxon>
        <taxon>Ecdysozoa</taxon>
        <taxon>Arthropoda</taxon>
        <taxon>Hexapoda</taxon>
        <taxon>Insecta</taxon>
        <taxon>Pterygota</taxon>
        <taxon>Neoptera</taxon>
        <taxon>Endopterygota</taxon>
        <taxon>Lepidoptera</taxon>
        <taxon>Glossata</taxon>
        <taxon>Ditrysia</taxon>
        <taxon>Tineoidea</taxon>
        <taxon>Psychidae</taxon>
        <taxon>Oiketicinae</taxon>
        <taxon>Eumeta</taxon>
    </lineage>
</organism>
<accession>A0A4C1WX74</accession>
<evidence type="ECO:0000256" key="1">
    <source>
        <dbReference type="SAM" id="MobiDB-lite"/>
    </source>
</evidence>
<gene>
    <name evidence="2" type="ORF">EVAR_42907_1</name>
</gene>
<feature type="compositionally biased region" description="Basic and acidic residues" evidence="1">
    <location>
        <begin position="75"/>
        <end position="87"/>
    </location>
</feature>
<keyword evidence="3" id="KW-1185">Reference proteome</keyword>
<reference evidence="2 3" key="1">
    <citation type="journal article" date="2019" name="Commun. Biol.">
        <title>The bagworm genome reveals a unique fibroin gene that provides high tensile strength.</title>
        <authorList>
            <person name="Kono N."/>
            <person name="Nakamura H."/>
            <person name="Ohtoshi R."/>
            <person name="Tomita M."/>
            <person name="Numata K."/>
            <person name="Arakawa K."/>
        </authorList>
    </citation>
    <scope>NUCLEOTIDE SEQUENCE [LARGE SCALE GENOMIC DNA]</scope>
</reference>
<name>A0A4C1WX74_EUMVA</name>
<dbReference type="OrthoDB" id="10066767at2759"/>